<accession>A0A8T0DCA6</accession>
<proteinExistence type="inferred from homology"/>
<dbReference type="PANTHER" id="PTHR14605">
    <property type="entry name" value="CHST5 PROTEIN"/>
    <property type="match status" value="1"/>
</dbReference>
<evidence type="ECO:0000256" key="10">
    <source>
        <dbReference type="ARBA" id="ARBA00023273"/>
    </source>
</evidence>
<evidence type="ECO:0000256" key="6">
    <source>
        <dbReference type="ARBA" id="ARBA00022989"/>
    </source>
</evidence>
<dbReference type="GO" id="GO:0060271">
    <property type="term" value="P:cilium assembly"/>
    <property type="evidence" value="ECO:0007669"/>
    <property type="project" value="TreeGrafter"/>
</dbReference>
<dbReference type="Pfam" id="PF10149">
    <property type="entry name" value="TM231"/>
    <property type="match status" value="1"/>
</dbReference>
<reference evidence="13 14" key="1">
    <citation type="submission" date="2019-07" db="EMBL/GenBank/DDBJ databases">
        <title>Annotation for the trematode Paragonimus westermani.</title>
        <authorList>
            <person name="Choi Y.-J."/>
        </authorList>
    </citation>
    <scope>NUCLEOTIDE SEQUENCE [LARGE SCALE GENOMIC DNA]</scope>
    <source>
        <strain evidence="13">180907_Pwestermani</strain>
    </source>
</reference>
<comment type="function">
    <text evidence="11">Transmembrane component of the tectonic-like complex, a complex localized at the transition zone of primary cilia and acting as a barrier that prevents diffusion of transmembrane proteins between the cilia and plasma membranes. Required for ciliogenesis and sonic hedgehog/SHH signaling.</text>
</comment>
<dbReference type="GO" id="GO:0060170">
    <property type="term" value="C:ciliary membrane"/>
    <property type="evidence" value="ECO:0007669"/>
    <property type="project" value="UniProtKB-SubCell"/>
</dbReference>
<comment type="subcellular location">
    <subcellularLocation>
        <location evidence="1">Cell projection</location>
        <location evidence="1">Cilium membrane</location>
        <topology evidence="1">Multi-pass membrane protein</topology>
    </subcellularLocation>
</comment>
<evidence type="ECO:0000256" key="3">
    <source>
        <dbReference type="ARBA" id="ARBA00015087"/>
    </source>
</evidence>
<organism evidence="13 14">
    <name type="scientific">Paragonimus westermani</name>
    <dbReference type="NCBI Taxonomy" id="34504"/>
    <lineage>
        <taxon>Eukaryota</taxon>
        <taxon>Metazoa</taxon>
        <taxon>Spiralia</taxon>
        <taxon>Lophotrochozoa</taxon>
        <taxon>Platyhelminthes</taxon>
        <taxon>Trematoda</taxon>
        <taxon>Digenea</taxon>
        <taxon>Plagiorchiida</taxon>
        <taxon>Troglotremata</taxon>
        <taxon>Troglotrematidae</taxon>
        <taxon>Paragonimus</taxon>
    </lineage>
</organism>
<dbReference type="InterPro" id="IPR019306">
    <property type="entry name" value="TMEM231"/>
</dbReference>
<dbReference type="OrthoDB" id="426438at2759"/>
<dbReference type="AlphaFoldDB" id="A0A8T0DCA6"/>
<sequence>MIRLYKFPELRRYNAPLTSTASLLNTLIVMFISITVPVLLVYFSYGFYIETYTYYERPSLQFAGKLIAQIQTDKNHIYFTSMTELASQNVGKGYLIPTMSYEQSDDSSELRVAVRMSIPKAQSVYAISMILLFETGLYKYAVLESQVPVLLSVSLPGPSSGLQFIGDLILKQNEILPTIGTMKPQRAYETADLSLTPKQLISKLKDNSNRTVFCDVEHRLLYWQPMNTQTVEFTTNLSFRLPYSRISVYPGFWFTVKFAWIQYLTVALPFLYAGERLRVLVYGNQLVTTTVTSTLT</sequence>
<dbReference type="PANTHER" id="PTHR14605:SF1">
    <property type="entry name" value="TRANSMEMBRANE PROTEIN 231"/>
    <property type="match status" value="1"/>
</dbReference>
<evidence type="ECO:0000256" key="12">
    <source>
        <dbReference type="SAM" id="Phobius"/>
    </source>
</evidence>
<name>A0A8T0DCA6_9TREM</name>
<keyword evidence="7" id="KW-0969">Cilium</keyword>
<evidence type="ECO:0000256" key="9">
    <source>
        <dbReference type="ARBA" id="ARBA00023180"/>
    </source>
</evidence>
<gene>
    <name evidence="13" type="ORF">P879_07416</name>
</gene>
<evidence type="ECO:0000256" key="1">
    <source>
        <dbReference type="ARBA" id="ARBA00004272"/>
    </source>
</evidence>
<feature type="transmembrane region" description="Helical" evidence="12">
    <location>
        <begin position="21"/>
        <end position="48"/>
    </location>
</feature>
<evidence type="ECO:0000256" key="8">
    <source>
        <dbReference type="ARBA" id="ARBA00023136"/>
    </source>
</evidence>
<comment type="similarity">
    <text evidence="2">Belongs to the TMEM231 family.</text>
</comment>
<keyword evidence="6 12" id="KW-1133">Transmembrane helix</keyword>
<evidence type="ECO:0000256" key="2">
    <source>
        <dbReference type="ARBA" id="ARBA00009082"/>
    </source>
</evidence>
<dbReference type="GO" id="GO:0035869">
    <property type="term" value="C:ciliary transition zone"/>
    <property type="evidence" value="ECO:0007669"/>
    <property type="project" value="TreeGrafter"/>
</dbReference>
<comment type="caution">
    <text evidence="13">The sequence shown here is derived from an EMBL/GenBank/DDBJ whole genome shotgun (WGS) entry which is preliminary data.</text>
</comment>
<dbReference type="GO" id="GO:0032880">
    <property type="term" value="P:regulation of protein localization"/>
    <property type="evidence" value="ECO:0007669"/>
    <property type="project" value="TreeGrafter"/>
</dbReference>
<dbReference type="Proteomes" id="UP000699462">
    <property type="component" value="Unassembled WGS sequence"/>
</dbReference>
<keyword evidence="14" id="KW-1185">Reference proteome</keyword>
<keyword evidence="10" id="KW-0966">Cell projection</keyword>
<dbReference type="EMBL" id="JTDF01008858">
    <property type="protein sequence ID" value="KAF8564381.1"/>
    <property type="molecule type" value="Genomic_DNA"/>
</dbReference>
<keyword evidence="4" id="KW-1003">Cell membrane</keyword>
<evidence type="ECO:0000256" key="11">
    <source>
        <dbReference type="ARBA" id="ARBA00024803"/>
    </source>
</evidence>
<keyword evidence="5 12" id="KW-0812">Transmembrane</keyword>
<evidence type="ECO:0000313" key="14">
    <source>
        <dbReference type="Proteomes" id="UP000699462"/>
    </source>
</evidence>
<evidence type="ECO:0000256" key="7">
    <source>
        <dbReference type="ARBA" id="ARBA00023069"/>
    </source>
</evidence>
<evidence type="ECO:0000313" key="13">
    <source>
        <dbReference type="EMBL" id="KAF8564381.1"/>
    </source>
</evidence>
<keyword evidence="8 12" id="KW-0472">Membrane</keyword>
<keyword evidence="9" id="KW-0325">Glycoprotein</keyword>
<protein>
    <recommendedName>
        <fullName evidence="3">Transmembrane protein 231</fullName>
    </recommendedName>
</protein>
<evidence type="ECO:0000256" key="5">
    <source>
        <dbReference type="ARBA" id="ARBA00022692"/>
    </source>
</evidence>
<evidence type="ECO:0000256" key="4">
    <source>
        <dbReference type="ARBA" id="ARBA00022475"/>
    </source>
</evidence>